<dbReference type="EMBL" id="GDQN01002340">
    <property type="protein sequence ID" value="JAT88714.1"/>
    <property type="molecule type" value="Transcribed_RNA"/>
</dbReference>
<accession>A0A1E1WNY8</accession>
<protein>
    <submittedName>
        <fullName evidence="1">Uncharacterized protein</fullName>
    </submittedName>
</protein>
<name>A0A1E1WNY8_PECGO</name>
<organism evidence="1">
    <name type="scientific">Pectinophora gossypiella</name>
    <name type="common">Cotton pink bollworm</name>
    <name type="synonym">Depressaria gossypiella</name>
    <dbReference type="NCBI Taxonomy" id="13191"/>
    <lineage>
        <taxon>Eukaryota</taxon>
        <taxon>Metazoa</taxon>
        <taxon>Ecdysozoa</taxon>
        <taxon>Arthropoda</taxon>
        <taxon>Hexapoda</taxon>
        <taxon>Insecta</taxon>
        <taxon>Pterygota</taxon>
        <taxon>Neoptera</taxon>
        <taxon>Endopterygota</taxon>
        <taxon>Lepidoptera</taxon>
        <taxon>Glossata</taxon>
        <taxon>Ditrysia</taxon>
        <taxon>Gelechioidea</taxon>
        <taxon>Gelechiidae</taxon>
        <taxon>Apatetrinae</taxon>
        <taxon>Pectinophora</taxon>
    </lineage>
</organism>
<evidence type="ECO:0000313" key="1">
    <source>
        <dbReference type="EMBL" id="JAT88714.1"/>
    </source>
</evidence>
<dbReference type="AlphaFoldDB" id="A0A1E1WNY8"/>
<feature type="non-terminal residue" evidence="1">
    <location>
        <position position="163"/>
    </location>
</feature>
<gene>
    <name evidence="1" type="ORF">g.17619</name>
</gene>
<dbReference type="OrthoDB" id="6617263at2759"/>
<sequence>FEFGESCWNAFEKILNSLDIYNPDTYYQNWTYLQISLVYHIANDKELTESLKKFAYSNDFGNYWFRSLLAIIKNKLNEEKMDVVYRYLQDVQLDKLKELEDNKQDTSVEDRAADIVRVYDEIKATRKLPKDEPEIVTRFKLLLHDGENIKEIMYLNEADLLKF</sequence>
<reference evidence="1" key="1">
    <citation type="submission" date="2015-09" db="EMBL/GenBank/DDBJ databases">
        <title>De novo assembly of Pectinophora gossypiella (Pink Bollworm) gut transcriptome.</title>
        <authorList>
            <person name="Tassone E.E."/>
        </authorList>
    </citation>
    <scope>NUCLEOTIDE SEQUENCE</scope>
</reference>
<proteinExistence type="predicted"/>
<feature type="non-terminal residue" evidence="1">
    <location>
        <position position="1"/>
    </location>
</feature>